<dbReference type="GO" id="GO:0016491">
    <property type="term" value="F:oxidoreductase activity"/>
    <property type="evidence" value="ECO:0007669"/>
    <property type="project" value="UniProtKB-KW"/>
</dbReference>
<dbReference type="EMBL" id="CAADJZ010000001">
    <property type="protein sequence ID" value="VFT71844.1"/>
    <property type="molecule type" value="Genomic_DNA"/>
</dbReference>
<organism evidence="1 2">
    <name type="scientific">Escherichia coli</name>
    <dbReference type="NCBI Taxonomy" id="562"/>
    <lineage>
        <taxon>Bacteria</taxon>
        <taxon>Pseudomonadati</taxon>
        <taxon>Pseudomonadota</taxon>
        <taxon>Gammaproteobacteria</taxon>
        <taxon>Enterobacterales</taxon>
        <taxon>Enterobacteriaceae</taxon>
        <taxon>Escherichia</taxon>
    </lineage>
</organism>
<gene>
    <name evidence="1" type="primary">fdoG_2</name>
    <name evidence="1" type="ORF">NCTC10974_05495</name>
</gene>
<sequence>MTLPSEKQTDLQTYLTANTPKTAAGRPGKLLGQLPEILRLYDEGLLW</sequence>
<keyword evidence="1" id="KW-0560">Oxidoreductase</keyword>
<name>A0A485JLS3_ECOLX</name>
<reference evidence="1 2" key="1">
    <citation type="submission" date="2019-03" db="EMBL/GenBank/DDBJ databases">
        <authorList>
            <consortium name="Pathogen Informatics"/>
        </authorList>
    </citation>
    <scope>NUCLEOTIDE SEQUENCE [LARGE SCALE GENOMIC DNA]</scope>
    <source>
        <strain evidence="1 2">NCTC10974</strain>
    </source>
</reference>
<dbReference type="EC" id="1.2.1.2" evidence="1"/>
<evidence type="ECO:0000313" key="2">
    <source>
        <dbReference type="Proteomes" id="UP000358010"/>
    </source>
</evidence>
<dbReference type="AlphaFoldDB" id="A0A485JLS3"/>
<dbReference type="Proteomes" id="UP000358010">
    <property type="component" value="Unassembled WGS sequence"/>
</dbReference>
<accession>A0A485JLS3</accession>
<proteinExistence type="predicted"/>
<evidence type="ECO:0000313" key="1">
    <source>
        <dbReference type="EMBL" id="VFT71844.1"/>
    </source>
</evidence>
<protein>
    <submittedName>
        <fullName evidence="1">Formate dehydrogenase-O, major subunit</fullName>
        <ecNumber evidence="1">1.2.1.2</ecNumber>
    </submittedName>
</protein>